<evidence type="ECO:0000256" key="6">
    <source>
        <dbReference type="ARBA" id="ARBA00023136"/>
    </source>
</evidence>
<keyword evidence="3" id="KW-0808">Transferase</keyword>
<feature type="domain" description="Hydroxyproline O-arabinosyltransferase-like" evidence="8">
    <location>
        <begin position="425"/>
        <end position="533"/>
    </location>
</feature>
<reference evidence="9" key="2">
    <citation type="submission" date="2021-03" db="UniProtKB">
        <authorList>
            <consortium name="EnsemblPlants"/>
        </authorList>
    </citation>
    <scope>IDENTIFICATION</scope>
</reference>
<name>A0A803L3V2_CHEQI</name>
<proteinExistence type="predicted"/>
<organism evidence="9 10">
    <name type="scientific">Chenopodium quinoa</name>
    <name type="common">Quinoa</name>
    <dbReference type="NCBI Taxonomy" id="63459"/>
    <lineage>
        <taxon>Eukaryota</taxon>
        <taxon>Viridiplantae</taxon>
        <taxon>Streptophyta</taxon>
        <taxon>Embryophyta</taxon>
        <taxon>Tracheophyta</taxon>
        <taxon>Spermatophyta</taxon>
        <taxon>Magnoliopsida</taxon>
        <taxon>eudicotyledons</taxon>
        <taxon>Gunneridae</taxon>
        <taxon>Pentapetalae</taxon>
        <taxon>Caryophyllales</taxon>
        <taxon>Chenopodiaceae</taxon>
        <taxon>Chenopodioideae</taxon>
        <taxon>Atripliceae</taxon>
        <taxon>Chenopodium</taxon>
    </lineage>
</organism>
<dbReference type="InterPro" id="IPR056508">
    <property type="entry name" value="HPAT-like"/>
</dbReference>
<feature type="domain" description="Hydroxyproline O-arabinosyltransferase-like" evidence="8">
    <location>
        <begin position="1"/>
        <end position="198"/>
    </location>
</feature>
<sequence length="535" mass="60727">MAEPDHIFLKPLPNLAHGKFPAAFPFFYIRPAENEKLIRKFYPKGSISNVDPIGNSPVIITKSLLKEIAPTWLNVSLQIKYNPEADRTFGWVQEMYAYAIASALHSVKHILHKNFMVQPPWDVYIGKSYIIHFTYGCDYTMKGILTYGKIGEWRFDKRLYINSPPPKNLTLPPPGVPETVVRLVKMVNEATANIPGWRTRMSRGAMFLFVGLAIGFCIALCNFSTLLLIRSQPRVLSSYGPDRRVEPVINVPTDPDQGVGLNRLKFHVAVTATDSLYSKWQCRIMYYWYKRVKDLPGSDMGGFTRVLHSGQPDSLMEEIPSFVVDPLPEGVDQGYIVLNRPWAFVQWLEKATIEEEYILMGEPDHLFVKPLPNLAQGKNPAAYPFFYIKPEENEKIIRKFYPVGSISNVDPIGSSPVIIAKTNNGTLYNLYAYAIASALHGVKHNLHEHLMLQPPRDWNIGNSYIIHYTYGCDYNKKGELTYGQITDWHFDKRSFQDGPPPKNLTLPPPGAPETVVRLINMVNEATANIPGWENL</sequence>
<dbReference type="Gramene" id="AUR62006541-RA">
    <property type="protein sequence ID" value="AUR62006541-RA:cds"/>
    <property type="gene ID" value="AUR62006541"/>
</dbReference>
<dbReference type="Pfam" id="PF23452">
    <property type="entry name" value="HPAT"/>
    <property type="match status" value="3"/>
</dbReference>
<evidence type="ECO:0000256" key="1">
    <source>
        <dbReference type="ARBA" id="ARBA00004167"/>
    </source>
</evidence>
<evidence type="ECO:0000259" key="8">
    <source>
        <dbReference type="Pfam" id="PF23452"/>
    </source>
</evidence>
<evidence type="ECO:0000256" key="4">
    <source>
        <dbReference type="ARBA" id="ARBA00022692"/>
    </source>
</evidence>
<keyword evidence="4 7" id="KW-0812">Transmembrane</keyword>
<evidence type="ECO:0000256" key="3">
    <source>
        <dbReference type="ARBA" id="ARBA00022679"/>
    </source>
</evidence>
<dbReference type="GO" id="GO:0016020">
    <property type="term" value="C:membrane"/>
    <property type="evidence" value="ECO:0007669"/>
    <property type="project" value="UniProtKB-SubCell"/>
</dbReference>
<evidence type="ECO:0000313" key="9">
    <source>
        <dbReference type="EnsemblPlants" id="AUR62006541-RA:cds"/>
    </source>
</evidence>
<evidence type="ECO:0000256" key="2">
    <source>
        <dbReference type="ARBA" id="ARBA00022676"/>
    </source>
</evidence>
<evidence type="ECO:0000256" key="5">
    <source>
        <dbReference type="ARBA" id="ARBA00022989"/>
    </source>
</evidence>
<accession>A0A803L3V2</accession>
<dbReference type="GO" id="GO:0016757">
    <property type="term" value="F:glycosyltransferase activity"/>
    <property type="evidence" value="ECO:0007669"/>
    <property type="project" value="UniProtKB-KW"/>
</dbReference>
<reference evidence="9" key="1">
    <citation type="journal article" date="2017" name="Nature">
        <title>The genome of Chenopodium quinoa.</title>
        <authorList>
            <person name="Jarvis D.E."/>
            <person name="Ho Y.S."/>
            <person name="Lightfoot D.J."/>
            <person name="Schmoeckel S.M."/>
            <person name="Li B."/>
            <person name="Borm T.J.A."/>
            <person name="Ohyanagi H."/>
            <person name="Mineta K."/>
            <person name="Michell C.T."/>
            <person name="Saber N."/>
            <person name="Kharbatia N.M."/>
            <person name="Rupper R.R."/>
            <person name="Sharp A.R."/>
            <person name="Dally N."/>
            <person name="Boughton B.A."/>
            <person name="Woo Y.H."/>
            <person name="Gao G."/>
            <person name="Schijlen E.G.W.M."/>
            <person name="Guo X."/>
            <person name="Momin A.A."/>
            <person name="Negrao S."/>
            <person name="Al-Babili S."/>
            <person name="Gehring C."/>
            <person name="Roessner U."/>
            <person name="Jung C."/>
            <person name="Murphy K."/>
            <person name="Arold S.T."/>
            <person name="Gojobori T."/>
            <person name="van der Linden C.G."/>
            <person name="van Loo E.N."/>
            <person name="Jellen E.N."/>
            <person name="Maughan P.J."/>
            <person name="Tester M."/>
        </authorList>
    </citation>
    <scope>NUCLEOTIDE SEQUENCE [LARGE SCALE GENOMIC DNA]</scope>
    <source>
        <strain evidence="9">cv. PI 614886</strain>
    </source>
</reference>
<dbReference type="AlphaFoldDB" id="A0A803L3V2"/>
<protein>
    <recommendedName>
        <fullName evidence="8">Hydroxyproline O-arabinosyltransferase-like domain-containing protein</fullName>
    </recommendedName>
</protein>
<keyword evidence="6 7" id="KW-0472">Membrane</keyword>
<evidence type="ECO:0000313" key="10">
    <source>
        <dbReference type="Proteomes" id="UP000596660"/>
    </source>
</evidence>
<feature type="domain" description="Hydroxyproline O-arabinosyltransferase-like" evidence="8">
    <location>
        <begin position="266"/>
        <end position="422"/>
    </location>
</feature>
<comment type="subcellular location">
    <subcellularLocation>
        <location evidence="1">Membrane</location>
        <topology evidence="1">Single-pass membrane protein</topology>
    </subcellularLocation>
</comment>
<dbReference type="EnsemblPlants" id="AUR62006541-RA">
    <property type="protein sequence ID" value="AUR62006541-RA:cds"/>
    <property type="gene ID" value="AUR62006541"/>
</dbReference>
<keyword evidence="5 7" id="KW-1133">Transmembrane helix</keyword>
<feature type="transmembrane region" description="Helical" evidence="7">
    <location>
        <begin position="207"/>
        <end position="229"/>
    </location>
</feature>
<keyword evidence="2" id="KW-0328">Glycosyltransferase</keyword>
<dbReference type="PANTHER" id="PTHR31485">
    <property type="entry name" value="PEPTIDYL SERINE ALPHA-GALACTOSYLTRANSFERASE"/>
    <property type="match status" value="1"/>
</dbReference>
<dbReference type="InterPro" id="IPR044845">
    <property type="entry name" value="HPAT/SRGT1-like"/>
</dbReference>
<dbReference type="Proteomes" id="UP000596660">
    <property type="component" value="Unplaced"/>
</dbReference>
<evidence type="ECO:0000256" key="7">
    <source>
        <dbReference type="SAM" id="Phobius"/>
    </source>
</evidence>
<dbReference type="PANTHER" id="PTHR31485:SF36">
    <property type="entry name" value="HYDROXYPROLINE O-ARABINOSYLTRANSFERASE 3"/>
    <property type="match status" value="1"/>
</dbReference>
<keyword evidence="10" id="KW-1185">Reference proteome</keyword>
<dbReference type="OMA" id="KHNLHEH"/>